<evidence type="ECO:0000259" key="1">
    <source>
        <dbReference type="PROSITE" id="PS51725"/>
    </source>
</evidence>
<reference evidence="2" key="1">
    <citation type="submission" date="2022-12" db="EMBL/GenBank/DDBJ databases">
        <authorList>
            <person name="Petersen C."/>
        </authorList>
    </citation>
    <scope>NUCLEOTIDE SEQUENCE</scope>
    <source>
        <strain evidence="2">IBT 29677</strain>
    </source>
</reference>
<keyword evidence="3" id="KW-1185">Reference proteome</keyword>
<dbReference type="Gene3D" id="3.30.70.100">
    <property type="match status" value="1"/>
</dbReference>
<dbReference type="InterPro" id="IPR011008">
    <property type="entry name" value="Dimeric_a/b-barrel"/>
</dbReference>
<dbReference type="EMBL" id="JAPZBU010000008">
    <property type="protein sequence ID" value="KAJ5392662.1"/>
    <property type="molecule type" value="Genomic_DNA"/>
</dbReference>
<dbReference type="PROSITE" id="PS51725">
    <property type="entry name" value="ABM"/>
    <property type="match status" value="1"/>
</dbReference>
<dbReference type="SUPFAM" id="SSF54909">
    <property type="entry name" value="Dimeric alpha+beta barrel"/>
    <property type="match status" value="1"/>
</dbReference>
<dbReference type="PANTHER" id="PTHR40624">
    <property type="entry name" value="BIOSYNTHESIS MONOOXYGENASE, PUTATIVE (AFU_ORTHOLOGUE AFUA_1G12025)-RELATED"/>
    <property type="match status" value="1"/>
</dbReference>
<dbReference type="PANTHER" id="PTHR40624:SF1">
    <property type="entry name" value="BIOSYNTHESIS MONOOXYGENASE, PUTATIVE (AFU_ORTHOLOGUE AFUA_1G12025)-RELATED"/>
    <property type="match status" value="1"/>
</dbReference>
<dbReference type="InterPro" id="IPR007138">
    <property type="entry name" value="ABM_dom"/>
</dbReference>
<protein>
    <recommendedName>
        <fullName evidence="1">ABM domain-containing protein</fullName>
    </recommendedName>
</protein>
<comment type="caution">
    <text evidence="2">The sequence shown here is derived from an EMBL/GenBank/DDBJ whole genome shotgun (WGS) entry which is preliminary data.</text>
</comment>
<gene>
    <name evidence="2" type="ORF">N7509_008152</name>
</gene>
<feature type="domain" description="ABM" evidence="1">
    <location>
        <begin position="4"/>
        <end position="95"/>
    </location>
</feature>
<proteinExistence type="predicted"/>
<evidence type="ECO:0000313" key="3">
    <source>
        <dbReference type="Proteomes" id="UP001147747"/>
    </source>
</evidence>
<sequence>MSEVNVAAVLYPKSEKFDEVAALVTEVTNKVQEREPDTLLYFAIKVQNSTEIVIVERYKNQAAIKAHMKAPYFCDFSAKLPELLAKPVELRSGGFLNGLPGVSRL</sequence>
<name>A0A9X0B918_9EURO</name>
<accession>A0A9X0B918</accession>
<dbReference type="RefSeq" id="XP_056488340.1">
    <property type="nucleotide sequence ID" value="XM_056632789.1"/>
</dbReference>
<dbReference type="OrthoDB" id="10011777at2759"/>
<reference evidence="2" key="2">
    <citation type="journal article" date="2023" name="IMA Fungus">
        <title>Comparative genomic study of the Penicillium genus elucidates a diverse pangenome and 15 lateral gene transfer events.</title>
        <authorList>
            <person name="Petersen C."/>
            <person name="Sorensen T."/>
            <person name="Nielsen M.R."/>
            <person name="Sondergaard T.E."/>
            <person name="Sorensen J.L."/>
            <person name="Fitzpatrick D.A."/>
            <person name="Frisvad J.C."/>
            <person name="Nielsen K.L."/>
        </authorList>
    </citation>
    <scope>NUCLEOTIDE SEQUENCE</scope>
    <source>
        <strain evidence="2">IBT 29677</strain>
    </source>
</reference>
<evidence type="ECO:0000313" key="2">
    <source>
        <dbReference type="EMBL" id="KAJ5392662.1"/>
    </source>
</evidence>
<organism evidence="2 3">
    <name type="scientific">Penicillium cosmopolitanum</name>
    <dbReference type="NCBI Taxonomy" id="1131564"/>
    <lineage>
        <taxon>Eukaryota</taxon>
        <taxon>Fungi</taxon>
        <taxon>Dikarya</taxon>
        <taxon>Ascomycota</taxon>
        <taxon>Pezizomycotina</taxon>
        <taxon>Eurotiomycetes</taxon>
        <taxon>Eurotiomycetidae</taxon>
        <taxon>Eurotiales</taxon>
        <taxon>Aspergillaceae</taxon>
        <taxon>Penicillium</taxon>
    </lineage>
</organism>
<dbReference type="Proteomes" id="UP001147747">
    <property type="component" value="Unassembled WGS sequence"/>
</dbReference>
<dbReference type="Pfam" id="PF03992">
    <property type="entry name" value="ABM"/>
    <property type="match status" value="1"/>
</dbReference>
<dbReference type="GeneID" id="81371769"/>
<dbReference type="AlphaFoldDB" id="A0A9X0B918"/>